<evidence type="ECO:0000256" key="1">
    <source>
        <dbReference type="SAM" id="MobiDB-lite"/>
    </source>
</evidence>
<sequence length="549" mass="61948">MAPSISPSSIPFISALRKKLGYGDSRSEHCQSILFYDSVRTFRKTFVSSQGHESSAVHDWKSSENQRALDEMVQAYLDRDGNGPRLWPDESVQNWVNKLKYSVHETKIKRILKQLFWRMNLQQHQYLKYKKSKEKTDKTDTRTLDGRGLSHEDPIDVDEFEKPLANSNAAETPGTSSSTKTDKPPASPKVIEPAFHPGSDQAPEGYDQQAENTSLNYHTFAAMSSAGPNEDRQFAPYAEMNPSEPPAKRQKVDNIESSDQKSKEKRDKTPTDIRTSRVSPRKRKIPQRDGFATAEQLSAIDDNYPSEIDNAAISSEAHLEASGGSFTGARGGPDVRARVDSVEDFADETIVQQNTEIEMHSPRPDEDVNSPEASAPVDPSRQATPGVDRKKAVSSLADMRRSETMAPEPVESFNLPQTASLRQARVKFVYRIITRYPSRRSCIWKPKGSFRTKTLAELEDELPLQFERSKLQHLLLRMEARDTHAEQMILCGREDEFDALKRHLADFIRDCIAESIPGEEVSVFIDIEPLSTSDSTEKSSEVEHIAFEW</sequence>
<gene>
    <name evidence="2" type="ORF">BDP55DRAFT_662195</name>
</gene>
<comment type="caution">
    <text evidence="2">The sequence shown here is derived from an EMBL/GenBank/DDBJ whole genome shotgun (WGS) entry which is preliminary data.</text>
</comment>
<keyword evidence="3" id="KW-1185">Reference proteome</keyword>
<dbReference type="AlphaFoldDB" id="A0AAJ0ALV5"/>
<dbReference type="GeneID" id="85459309"/>
<feature type="region of interest" description="Disordered" evidence="1">
    <location>
        <begin position="353"/>
        <end position="405"/>
    </location>
</feature>
<name>A0AAJ0ALV5_9PEZI</name>
<feature type="region of interest" description="Disordered" evidence="1">
    <location>
        <begin position="131"/>
        <end position="208"/>
    </location>
</feature>
<feature type="compositionally biased region" description="Basic and acidic residues" evidence="1">
    <location>
        <begin position="246"/>
        <end position="275"/>
    </location>
</feature>
<feature type="compositionally biased region" description="Basic and acidic residues" evidence="1">
    <location>
        <begin position="357"/>
        <end position="366"/>
    </location>
</feature>
<organism evidence="2 3">
    <name type="scientific">Colletotrichum godetiae</name>
    <dbReference type="NCBI Taxonomy" id="1209918"/>
    <lineage>
        <taxon>Eukaryota</taxon>
        <taxon>Fungi</taxon>
        <taxon>Dikarya</taxon>
        <taxon>Ascomycota</taxon>
        <taxon>Pezizomycotina</taxon>
        <taxon>Sordariomycetes</taxon>
        <taxon>Hypocreomycetidae</taxon>
        <taxon>Glomerellales</taxon>
        <taxon>Glomerellaceae</taxon>
        <taxon>Colletotrichum</taxon>
        <taxon>Colletotrichum acutatum species complex</taxon>
    </lineage>
</organism>
<dbReference type="EMBL" id="JAHMHR010000018">
    <property type="protein sequence ID" value="KAK1676287.1"/>
    <property type="molecule type" value="Genomic_DNA"/>
</dbReference>
<reference evidence="2" key="1">
    <citation type="submission" date="2021-06" db="EMBL/GenBank/DDBJ databases">
        <title>Comparative genomics, transcriptomics and evolutionary studies reveal genomic signatures of adaptation to plant cell wall in hemibiotrophic fungi.</title>
        <authorList>
            <consortium name="DOE Joint Genome Institute"/>
            <person name="Baroncelli R."/>
            <person name="Diaz J.F."/>
            <person name="Benocci T."/>
            <person name="Peng M."/>
            <person name="Battaglia E."/>
            <person name="Haridas S."/>
            <person name="Andreopoulos W."/>
            <person name="Labutti K."/>
            <person name="Pangilinan J."/>
            <person name="Floch G.L."/>
            <person name="Makela M.R."/>
            <person name="Henrissat B."/>
            <person name="Grigoriev I.V."/>
            <person name="Crouch J.A."/>
            <person name="De Vries R.P."/>
            <person name="Sukno S.A."/>
            <person name="Thon M.R."/>
        </authorList>
    </citation>
    <scope>NUCLEOTIDE SEQUENCE</scope>
    <source>
        <strain evidence="2">CBS 193.32</strain>
    </source>
</reference>
<dbReference type="RefSeq" id="XP_060430290.1">
    <property type="nucleotide sequence ID" value="XM_060574783.1"/>
</dbReference>
<accession>A0AAJ0ALV5</accession>
<proteinExistence type="predicted"/>
<feature type="compositionally biased region" description="Polar residues" evidence="1">
    <location>
        <begin position="165"/>
        <end position="179"/>
    </location>
</feature>
<evidence type="ECO:0000313" key="3">
    <source>
        <dbReference type="Proteomes" id="UP001224890"/>
    </source>
</evidence>
<feature type="compositionally biased region" description="Basic and acidic residues" evidence="1">
    <location>
        <begin position="134"/>
        <end position="154"/>
    </location>
</feature>
<dbReference type="Proteomes" id="UP001224890">
    <property type="component" value="Unassembled WGS sequence"/>
</dbReference>
<evidence type="ECO:0000313" key="2">
    <source>
        <dbReference type="EMBL" id="KAK1676287.1"/>
    </source>
</evidence>
<protein>
    <submittedName>
        <fullName evidence="2">Uncharacterized protein</fullName>
    </submittedName>
</protein>
<feature type="region of interest" description="Disordered" evidence="1">
    <location>
        <begin position="226"/>
        <end position="298"/>
    </location>
</feature>